<feature type="transmembrane region" description="Helical" evidence="1">
    <location>
        <begin position="129"/>
        <end position="147"/>
    </location>
</feature>
<keyword evidence="1" id="KW-0472">Membrane</keyword>
<keyword evidence="1" id="KW-1133">Transmembrane helix</keyword>
<reference evidence="2 3" key="1">
    <citation type="journal article" date="2017" name="Front. Microbiol.">
        <title>New Insights into the Diversity of the Genus Faecalibacterium.</title>
        <authorList>
            <person name="Benevides L."/>
            <person name="Burman S."/>
            <person name="Martin R."/>
            <person name="Robert V."/>
            <person name="Thomas M."/>
            <person name="Miquel S."/>
            <person name="Chain F."/>
            <person name="Sokol H."/>
            <person name="Bermudez-Humaran L.G."/>
            <person name="Morrison M."/>
            <person name="Langella P."/>
            <person name="Azevedo V.A."/>
            <person name="Chatel J.M."/>
            <person name="Soares S."/>
        </authorList>
    </citation>
    <scope>NUCLEOTIDE SEQUENCE [LARGE SCALE GENOMIC DNA]</scope>
    <source>
        <strain evidence="2 3">AHMP21</strain>
    </source>
</reference>
<feature type="transmembrane region" description="Helical" evidence="1">
    <location>
        <begin position="365"/>
        <end position="388"/>
    </location>
</feature>
<feature type="transmembrane region" description="Helical" evidence="1">
    <location>
        <begin position="206"/>
        <end position="226"/>
    </location>
</feature>
<protein>
    <submittedName>
        <fullName evidence="2">Glucuronide permease</fullName>
    </submittedName>
</protein>
<dbReference type="SUPFAM" id="SSF103473">
    <property type="entry name" value="MFS general substrate transporter"/>
    <property type="match status" value="1"/>
</dbReference>
<dbReference type="Proteomes" id="UP000220904">
    <property type="component" value="Unassembled WGS sequence"/>
</dbReference>
<gene>
    <name evidence="2" type="ORF">CHR60_00230</name>
</gene>
<dbReference type="PANTHER" id="PTHR11328">
    <property type="entry name" value="MAJOR FACILITATOR SUPERFAMILY DOMAIN-CONTAINING PROTEIN"/>
    <property type="match status" value="1"/>
</dbReference>
<dbReference type="GO" id="GO:0015293">
    <property type="term" value="F:symporter activity"/>
    <property type="evidence" value="ECO:0007669"/>
    <property type="project" value="InterPro"/>
</dbReference>
<dbReference type="GO" id="GO:0005886">
    <property type="term" value="C:plasma membrane"/>
    <property type="evidence" value="ECO:0007669"/>
    <property type="project" value="TreeGrafter"/>
</dbReference>
<feature type="transmembrane region" description="Helical" evidence="1">
    <location>
        <begin position="98"/>
        <end position="117"/>
    </location>
</feature>
<dbReference type="PANTHER" id="PTHR11328:SF28">
    <property type="entry name" value="MAJOR FACILITATOR SUPERFAMILY DOMAIN-CONTAINING PROTEIN 12"/>
    <property type="match status" value="1"/>
</dbReference>
<dbReference type="GO" id="GO:0008643">
    <property type="term" value="P:carbohydrate transport"/>
    <property type="evidence" value="ECO:0007669"/>
    <property type="project" value="InterPro"/>
</dbReference>
<dbReference type="Pfam" id="PF13347">
    <property type="entry name" value="MFS_2"/>
    <property type="match status" value="1"/>
</dbReference>
<dbReference type="InterPro" id="IPR036259">
    <property type="entry name" value="MFS_trans_sf"/>
</dbReference>
<dbReference type="RefSeq" id="WP_097791188.1">
    <property type="nucleotide sequence ID" value="NZ_NOUV01000001.1"/>
</dbReference>
<dbReference type="AlphaFoldDB" id="A0A2A7B9X6"/>
<name>A0A2A7B9X6_9FIRM</name>
<sequence>MAKTRSLPDKYYDKDYEHNGIHRVPLWRIACFALNNTATNLYMMMMGYATYYLMGWVGVGMMLASSLSMIMRIWDGVTDPFVGFMVDKTNGKFGKNRPFIVIGNIILAVTSFILFHVTHQLPQAVRFPFYVVVLMIYYLGYTCQCVVTKSAQSCMTNDPKQRPMFASFDGVFNTVLFAGLAVVFANMANSYKDVGGYASTQFFHSLWVMTAIVSGIFTLLAVIAIAPKDRPEFFGTGKPVKVGLKDYWDTLKNNRAIQMLVLSASTDKLGSSARTSAVSVAMFACIAGSTVLQGNVTALTTIPSVIVTFLAISLVATKFGQRKAMIIGSVGGLVINALTIALWLLGDPTTMTSDPAKGTLNWGYFLILHVLLSVAYAGFQGISGNIVIPMTADCADYEVYRSGKYVPGLMGTLFSFVDKLVSSFAPMIAGVMFTICGFADHNPVEGDVATMKLRIGCAFCYSGVIMIGLLCNLIAMKFYPLTKEKMAEIQDEVAAIKMKAMAENA</sequence>
<feature type="transmembrane region" description="Helical" evidence="1">
    <location>
        <begin position="298"/>
        <end position="317"/>
    </location>
</feature>
<feature type="transmembrane region" description="Helical" evidence="1">
    <location>
        <begin position="168"/>
        <end position="186"/>
    </location>
</feature>
<evidence type="ECO:0000313" key="2">
    <source>
        <dbReference type="EMBL" id="PDX88217.1"/>
    </source>
</evidence>
<dbReference type="InterPro" id="IPR039672">
    <property type="entry name" value="MFS_2"/>
</dbReference>
<keyword evidence="1" id="KW-0812">Transmembrane</keyword>
<accession>A0A2A7B9X6</accession>
<comment type="caution">
    <text evidence="2">The sequence shown here is derived from an EMBL/GenBank/DDBJ whole genome shotgun (WGS) entry which is preliminary data.</text>
</comment>
<feature type="transmembrane region" description="Helical" evidence="1">
    <location>
        <begin position="453"/>
        <end position="475"/>
    </location>
</feature>
<dbReference type="OrthoDB" id="9764596at2"/>
<proteinExistence type="predicted"/>
<feature type="transmembrane region" description="Helical" evidence="1">
    <location>
        <begin position="324"/>
        <end position="345"/>
    </location>
</feature>
<evidence type="ECO:0000256" key="1">
    <source>
        <dbReference type="SAM" id="Phobius"/>
    </source>
</evidence>
<organism evidence="2 3">
    <name type="scientific">Faecalibacterium prausnitzii</name>
    <dbReference type="NCBI Taxonomy" id="853"/>
    <lineage>
        <taxon>Bacteria</taxon>
        <taxon>Bacillati</taxon>
        <taxon>Bacillota</taxon>
        <taxon>Clostridia</taxon>
        <taxon>Eubacteriales</taxon>
        <taxon>Oscillospiraceae</taxon>
        <taxon>Faecalibacterium</taxon>
    </lineage>
</organism>
<feature type="transmembrane region" description="Helical" evidence="1">
    <location>
        <begin position="42"/>
        <end position="64"/>
    </location>
</feature>
<evidence type="ECO:0000313" key="3">
    <source>
        <dbReference type="Proteomes" id="UP000220904"/>
    </source>
</evidence>
<feature type="transmembrane region" description="Helical" evidence="1">
    <location>
        <begin position="409"/>
        <end position="433"/>
    </location>
</feature>
<dbReference type="EMBL" id="NOUV01000001">
    <property type="protein sequence ID" value="PDX88217.1"/>
    <property type="molecule type" value="Genomic_DNA"/>
</dbReference>